<sequence>MEYDKRQVSRNAATDELGLGRTIWRGLTKVAVTDKFRKQFPLNDLFQPMQNNEELWTSEDEEAGKALAAKKALQASKGGKKNVKSVTDEILGESTSAQKKILKNKELGLFAYWVSIGSELHNVRLRAPRIFYVYQQIPKQIDSTDDELFSDTKVYPENPLIATSFLHVIVIRVNNSCTSAAMKLICLFALVIATSALRIMKQKAPKKDYDFKAEKEAVIAELDQRFDGYREHCYPLPGDGCKCQETMNGVKGTYKYEKDLECKTGDKRVRLCEDTQCKTDFKKINRCRTKDKCGQDKWKPYEDCMKACTKIHPILISSAA</sequence>
<dbReference type="OrthoDB" id="5846381at2759"/>
<dbReference type="AlphaFoldDB" id="A0A0V1B942"/>
<accession>A0A0V1B942</accession>
<dbReference type="Proteomes" id="UP000054776">
    <property type="component" value="Unassembled WGS sequence"/>
</dbReference>
<gene>
    <name evidence="1" type="ORF">T01_2922</name>
</gene>
<evidence type="ECO:0000313" key="2">
    <source>
        <dbReference type="Proteomes" id="UP000054776"/>
    </source>
</evidence>
<organism evidence="1 2">
    <name type="scientific">Trichinella spiralis</name>
    <name type="common">Trichina worm</name>
    <dbReference type="NCBI Taxonomy" id="6334"/>
    <lineage>
        <taxon>Eukaryota</taxon>
        <taxon>Metazoa</taxon>
        <taxon>Ecdysozoa</taxon>
        <taxon>Nematoda</taxon>
        <taxon>Enoplea</taxon>
        <taxon>Dorylaimia</taxon>
        <taxon>Trichinellida</taxon>
        <taxon>Trichinellidae</taxon>
        <taxon>Trichinella</taxon>
    </lineage>
</organism>
<reference evidence="1 2" key="1">
    <citation type="submission" date="2015-01" db="EMBL/GenBank/DDBJ databases">
        <title>Evolution of Trichinella species and genotypes.</title>
        <authorList>
            <person name="Korhonen P.K."/>
            <person name="Edoardo P."/>
            <person name="Giuseppe L.R."/>
            <person name="Gasser R.B."/>
        </authorList>
    </citation>
    <scope>NUCLEOTIDE SEQUENCE [LARGE SCALE GENOMIC DNA]</scope>
    <source>
        <strain evidence="1">ISS3</strain>
    </source>
</reference>
<evidence type="ECO:0000313" key="1">
    <source>
        <dbReference type="EMBL" id="KRY33512.1"/>
    </source>
</evidence>
<keyword evidence="2" id="KW-1185">Reference proteome</keyword>
<dbReference type="InParanoid" id="A0A0V1B942"/>
<protein>
    <submittedName>
        <fullName evidence="1">Uncharacterized protein</fullName>
    </submittedName>
</protein>
<proteinExistence type="predicted"/>
<name>A0A0V1B942_TRISP</name>
<dbReference type="EMBL" id="JYDH01000081">
    <property type="protein sequence ID" value="KRY33512.1"/>
    <property type="molecule type" value="Genomic_DNA"/>
</dbReference>
<comment type="caution">
    <text evidence="1">The sequence shown here is derived from an EMBL/GenBank/DDBJ whole genome shotgun (WGS) entry which is preliminary data.</text>
</comment>